<evidence type="ECO:0000256" key="6">
    <source>
        <dbReference type="ARBA" id="ARBA00022801"/>
    </source>
</evidence>
<feature type="transmembrane region" description="Helical" evidence="9">
    <location>
        <begin position="103"/>
        <end position="120"/>
    </location>
</feature>
<evidence type="ECO:0000256" key="7">
    <source>
        <dbReference type="ARBA" id="ARBA00022989"/>
    </source>
</evidence>
<dbReference type="Pfam" id="PF01252">
    <property type="entry name" value="Peptidase_A8"/>
    <property type="match status" value="1"/>
</dbReference>
<keyword evidence="3 9" id="KW-0645">Protease</keyword>
<dbReference type="NCBIfam" id="TIGR00077">
    <property type="entry name" value="lspA"/>
    <property type="match status" value="1"/>
</dbReference>
<evidence type="ECO:0000256" key="5">
    <source>
        <dbReference type="ARBA" id="ARBA00022750"/>
    </source>
</evidence>
<proteinExistence type="inferred from homology"/>
<evidence type="ECO:0000256" key="1">
    <source>
        <dbReference type="ARBA" id="ARBA00006139"/>
    </source>
</evidence>
<dbReference type="InterPro" id="IPR001872">
    <property type="entry name" value="Peptidase_A8"/>
</dbReference>
<evidence type="ECO:0000256" key="10">
    <source>
        <dbReference type="RuleBase" id="RU000594"/>
    </source>
</evidence>
<dbReference type="PANTHER" id="PTHR33695">
    <property type="entry name" value="LIPOPROTEIN SIGNAL PEPTIDASE"/>
    <property type="match status" value="1"/>
</dbReference>
<evidence type="ECO:0000256" key="4">
    <source>
        <dbReference type="ARBA" id="ARBA00022692"/>
    </source>
</evidence>
<organism evidence="12 13">
    <name type="scientific">Pseudoclavibacter helvolus</name>
    <dbReference type="NCBI Taxonomy" id="255205"/>
    <lineage>
        <taxon>Bacteria</taxon>
        <taxon>Bacillati</taxon>
        <taxon>Actinomycetota</taxon>
        <taxon>Actinomycetes</taxon>
        <taxon>Micrococcales</taxon>
        <taxon>Microbacteriaceae</taxon>
        <taxon>Pseudoclavibacter</taxon>
    </lineage>
</organism>
<feature type="active site" evidence="9">
    <location>
        <position position="150"/>
    </location>
</feature>
<sequence length="187" mass="19655">MPSPSSDHPEGTTARRSWGSFLATAAVAAVVAGADQLSKAIALDQLSETERIPLLGNALGLQLAFNPGSAFSLGENSTWLFTIFSAIVAVGILFVARRITTTRWAITVGLIWGGAVGNLLDRLFADPGFGRGYVTDFLAYGNFFIGNLADIALVVGMILGVLLTVTRRDEAEHAQQSATATDGQQAT</sequence>
<feature type="transmembrane region" description="Helical" evidence="9">
    <location>
        <begin position="79"/>
        <end position="96"/>
    </location>
</feature>
<dbReference type="PROSITE" id="PS00855">
    <property type="entry name" value="SPASE_II"/>
    <property type="match status" value="1"/>
</dbReference>
<accession>A0A7W4YGG6</accession>
<dbReference type="GO" id="GO:0006508">
    <property type="term" value="P:proteolysis"/>
    <property type="evidence" value="ECO:0007669"/>
    <property type="project" value="UniProtKB-KW"/>
</dbReference>
<dbReference type="HAMAP" id="MF_00161">
    <property type="entry name" value="LspA"/>
    <property type="match status" value="1"/>
</dbReference>
<evidence type="ECO:0000313" key="13">
    <source>
        <dbReference type="Proteomes" id="UP000545286"/>
    </source>
</evidence>
<keyword evidence="4 9" id="KW-0812">Transmembrane</keyword>
<comment type="pathway">
    <text evidence="9">Protein modification; lipoprotein biosynthesis (signal peptide cleavage).</text>
</comment>
<evidence type="ECO:0000256" key="11">
    <source>
        <dbReference type="RuleBase" id="RU004181"/>
    </source>
</evidence>
<dbReference type="Proteomes" id="UP000545286">
    <property type="component" value="Unassembled WGS sequence"/>
</dbReference>
<keyword evidence="2 9" id="KW-1003">Cell membrane</keyword>
<name>A0A7W4YGG6_9MICO</name>
<comment type="subcellular location">
    <subcellularLocation>
        <location evidence="9">Cell membrane</location>
        <topology evidence="9">Multi-pass membrane protein</topology>
    </subcellularLocation>
</comment>
<comment type="function">
    <text evidence="9 10">This protein specifically catalyzes the removal of signal peptides from prolipoproteins.</text>
</comment>
<dbReference type="UniPathway" id="UPA00665"/>
<evidence type="ECO:0000256" key="9">
    <source>
        <dbReference type="HAMAP-Rule" id="MF_00161"/>
    </source>
</evidence>
<keyword evidence="6 9" id="KW-0378">Hydrolase</keyword>
<dbReference type="GO" id="GO:0004190">
    <property type="term" value="F:aspartic-type endopeptidase activity"/>
    <property type="evidence" value="ECO:0007669"/>
    <property type="project" value="UniProtKB-UniRule"/>
</dbReference>
<dbReference type="AlphaFoldDB" id="A0A7W4YGG6"/>
<dbReference type="RefSeq" id="WP_271986294.1">
    <property type="nucleotide sequence ID" value="NZ_JACHWJ010000012.1"/>
</dbReference>
<keyword evidence="7 9" id="KW-1133">Transmembrane helix</keyword>
<comment type="catalytic activity">
    <reaction evidence="9 10">
        <text>Release of signal peptides from bacterial membrane prolipoproteins. Hydrolyzes -Xaa-Yaa-Zaa-|-(S,diacylglyceryl)Cys-, in which Xaa is hydrophobic (preferably Leu), and Yaa (Ala or Ser) and Zaa (Gly or Ala) have small, neutral side chains.</text>
        <dbReference type="EC" id="3.4.23.36"/>
    </reaction>
</comment>
<comment type="caution">
    <text evidence="12">The sequence shown here is derived from an EMBL/GenBank/DDBJ whole genome shotgun (WGS) entry which is preliminary data.</text>
</comment>
<dbReference type="PRINTS" id="PR00781">
    <property type="entry name" value="LIPOSIGPTASE"/>
</dbReference>
<keyword evidence="13" id="KW-1185">Reference proteome</keyword>
<reference evidence="12 13" key="1">
    <citation type="submission" date="2020-08" db="EMBL/GenBank/DDBJ databases">
        <title>Sequencing the genomes of 1000 actinobacteria strains.</title>
        <authorList>
            <person name="Klenk H.-P."/>
        </authorList>
    </citation>
    <scope>NUCLEOTIDE SEQUENCE [LARGE SCALE GENOMIC DNA]</scope>
    <source>
        <strain evidence="12 13">DSM 20419</strain>
    </source>
</reference>
<protein>
    <recommendedName>
        <fullName evidence="9">Lipoprotein signal peptidase</fullName>
        <ecNumber evidence="9">3.4.23.36</ecNumber>
    </recommendedName>
    <alternativeName>
        <fullName evidence="9">Prolipoprotein signal peptidase</fullName>
    </alternativeName>
    <alternativeName>
        <fullName evidence="9">Signal peptidase II</fullName>
        <shortName evidence="9">SPase II</shortName>
    </alternativeName>
</protein>
<dbReference type="EC" id="3.4.23.36" evidence="9"/>
<dbReference type="PANTHER" id="PTHR33695:SF1">
    <property type="entry name" value="LIPOPROTEIN SIGNAL PEPTIDASE"/>
    <property type="match status" value="1"/>
</dbReference>
<dbReference type="EMBL" id="JACHWJ010000012">
    <property type="protein sequence ID" value="MBB2959614.1"/>
    <property type="molecule type" value="Genomic_DNA"/>
</dbReference>
<comment type="caution">
    <text evidence="9">Lacks conserved residue(s) required for the propagation of feature annotation.</text>
</comment>
<evidence type="ECO:0000256" key="2">
    <source>
        <dbReference type="ARBA" id="ARBA00022475"/>
    </source>
</evidence>
<dbReference type="GO" id="GO:0005886">
    <property type="term" value="C:plasma membrane"/>
    <property type="evidence" value="ECO:0007669"/>
    <property type="project" value="UniProtKB-SubCell"/>
</dbReference>
<keyword evidence="5 9" id="KW-0064">Aspartyl protease</keyword>
<evidence type="ECO:0000313" key="12">
    <source>
        <dbReference type="EMBL" id="MBB2959614.1"/>
    </source>
</evidence>
<gene>
    <name evidence="9" type="primary">lspA</name>
    <name evidence="12" type="ORF">FHX72_003783</name>
</gene>
<evidence type="ECO:0000256" key="8">
    <source>
        <dbReference type="ARBA" id="ARBA00023136"/>
    </source>
</evidence>
<feature type="transmembrane region" description="Helical" evidence="9">
    <location>
        <begin position="140"/>
        <end position="165"/>
    </location>
</feature>
<keyword evidence="8 9" id="KW-0472">Membrane</keyword>
<comment type="similarity">
    <text evidence="1 9 11">Belongs to the peptidase A8 family.</text>
</comment>
<evidence type="ECO:0000256" key="3">
    <source>
        <dbReference type="ARBA" id="ARBA00022670"/>
    </source>
</evidence>
<feature type="active site" evidence="9">
    <location>
        <position position="136"/>
    </location>
</feature>